<dbReference type="EMBL" id="VORX01000002">
    <property type="protein sequence ID" value="TXE09051.1"/>
    <property type="molecule type" value="Genomic_DNA"/>
</dbReference>
<keyword evidence="4" id="KW-0812">Transmembrane</keyword>
<keyword evidence="4" id="KW-1133">Transmembrane helix</keyword>
<organism evidence="6 7">
    <name type="scientific">Gelidibacter salicanalis</name>
    <dbReference type="NCBI Taxonomy" id="291193"/>
    <lineage>
        <taxon>Bacteria</taxon>
        <taxon>Pseudomonadati</taxon>
        <taxon>Bacteroidota</taxon>
        <taxon>Flavobacteriia</taxon>
        <taxon>Flavobacteriales</taxon>
        <taxon>Flavobacteriaceae</taxon>
        <taxon>Gelidibacter</taxon>
    </lineage>
</organism>
<dbReference type="Pfam" id="PF00535">
    <property type="entry name" value="Glycos_transf_2"/>
    <property type="match status" value="1"/>
</dbReference>
<dbReference type="RefSeq" id="WP_146890190.1">
    <property type="nucleotide sequence ID" value="NZ_VORX01000002.1"/>
</dbReference>
<feature type="transmembrane region" description="Helical" evidence="4">
    <location>
        <begin position="285"/>
        <end position="306"/>
    </location>
</feature>
<dbReference type="PANTHER" id="PTHR43630">
    <property type="entry name" value="POLY-BETA-1,6-N-ACETYL-D-GLUCOSAMINE SYNTHASE"/>
    <property type="match status" value="1"/>
</dbReference>
<keyword evidence="3 6" id="KW-0808">Transferase</keyword>
<evidence type="ECO:0000313" key="6">
    <source>
        <dbReference type="EMBL" id="TXE09051.1"/>
    </source>
</evidence>
<dbReference type="AlphaFoldDB" id="A0A5C7AKW8"/>
<sequence>MMIISLIITALYVLLIGSFCWGFERVETNVLPREIPKTRFTIVIPFRNEALQLPALLSSILKLNYPKSLFEVILVDDHSEDTSLALIKQLLKSDEVSTAHIRVITTVRRTKSPKKDAITLAISQASNEWIVTTDADSVLPIFWLDSFDAYIQNQHPRMIVAPLTYHNPKGFLENFQLLDVLGLQGATIGGFGIQKPFLCNGANLAYTQHLFNSVNGFEGNSDVASGDDVFLLEKATTHFPEYVHYLKNPSTVVTTSALSSVSELIHQRVRWAAKATTYNTRIGKIVGSIVFAQNALLIVGLCLVLIGEFKLEVLVAIFLVKACIDGLLIYKAAAFFDQKKQLKYYAVAAFCYPLFSVYVVIIAVFKGYQWKDRAYRQ</sequence>
<keyword evidence="2" id="KW-0328">Glycosyltransferase</keyword>
<comment type="similarity">
    <text evidence="1">Belongs to the glycosyltransferase 2 family.</text>
</comment>
<dbReference type="Gene3D" id="3.90.550.10">
    <property type="entry name" value="Spore Coat Polysaccharide Biosynthesis Protein SpsA, Chain A"/>
    <property type="match status" value="1"/>
</dbReference>
<dbReference type="OrthoDB" id="9805625at2"/>
<accession>A0A5C7AKW8</accession>
<dbReference type="Proteomes" id="UP000321734">
    <property type="component" value="Unassembled WGS sequence"/>
</dbReference>
<feature type="domain" description="Glycosyltransferase 2-like" evidence="5">
    <location>
        <begin position="41"/>
        <end position="173"/>
    </location>
</feature>
<dbReference type="PANTHER" id="PTHR43630:SF1">
    <property type="entry name" value="POLY-BETA-1,6-N-ACETYL-D-GLUCOSAMINE SYNTHASE"/>
    <property type="match status" value="1"/>
</dbReference>
<protein>
    <submittedName>
        <fullName evidence="6">Glycosyltransferase</fullName>
    </submittedName>
</protein>
<evidence type="ECO:0000256" key="1">
    <source>
        <dbReference type="ARBA" id="ARBA00006739"/>
    </source>
</evidence>
<comment type="caution">
    <text evidence="6">The sequence shown here is derived from an EMBL/GenBank/DDBJ whole genome shotgun (WGS) entry which is preliminary data.</text>
</comment>
<evidence type="ECO:0000259" key="5">
    <source>
        <dbReference type="Pfam" id="PF00535"/>
    </source>
</evidence>
<keyword evidence="4" id="KW-0472">Membrane</keyword>
<gene>
    <name evidence="6" type="ORF">ES711_03710</name>
</gene>
<evidence type="ECO:0000256" key="2">
    <source>
        <dbReference type="ARBA" id="ARBA00022676"/>
    </source>
</evidence>
<evidence type="ECO:0000256" key="4">
    <source>
        <dbReference type="SAM" id="Phobius"/>
    </source>
</evidence>
<dbReference type="InterPro" id="IPR001173">
    <property type="entry name" value="Glyco_trans_2-like"/>
</dbReference>
<dbReference type="GO" id="GO:0016757">
    <property type="term" value="F:glycosyltransferase activity"/>
    <property type="evidence" value="ECO:0007669"/>
    <property type="project" value="UniProtKB-KW"/>
</dbReference>
<dbReference type="InterPro" id="IPR029044">
    <property type="entry name" value="Nucleotide-diphossugar_trans"/>
</dbReference>
<keyword evidence="7" id="KW-1185">Reference proteome</keyword>
<reference evidence="6 7" key="1">
    <citation type="submission" date="2019-08" db="EMBL/GenBank/DDBJ databases">
        <title>Genome sequence of Gelidibacter salicanalis IC162T.</title>
        <authorList>
            <person name="Bowman J.P."/>
        </authorList>
    </citation>
    <scope>NUCLEOTIDE SEQUENCE [LARGE SCALE GENOMIC DNA]</scope>
    <source>
        <strain evidence="6 7">IC162</strain>
    </source>
</reference>
<evidence type="ECO:0000313" key="7">
    <source>
        <dbReference type="Proteomes" id="UP000321734"/>
    </source>
</evidence>
<dbReference type="SUPFAM" id="SSF53448">
    <property type="entry name" value="Nucleotide-diphospho-sugar transferases"/>
    <property type="match status" value="1"/>
</dbReference>
<evidence type="ECO:0000256" key="3">
    <source>
        <dbReference type="ARBA" id="ARBA00022679"/>
    </source>
</evidence>
<feature type="transmembrane region" description="Helical" evidence="4">
    <location>
        <begin position="345"/>
        <end position="368"/>
    </location>
</feature>
<name>A0A5C7AKW8_9FLAO</name>
<feature type="transmembrane region" description="Helical" evidence="4">
    <location>
        <begin position="313"/>
        <end position="333"/>
    </location>
</feature>
<proteinExistence type="inferred from homology"/>
<dbReference type="CDD" id="cd04192">
    <property type="entry name" value="GT_2_like_e"/>
    <property type="match status" value="1"/>
</dbReference>